<sequence length="245" mass="26837">MSYQWLTLWHYGSTFLSAAWLTLQVTLLAFALSLLLGIVAALAKSSAFAPVRWVSHCYVEFIRNTPVLLQIFIVFFGLPSLGITMSAFTAGVLALGINIGAYLSEVFRAGFQSVPRGQLEAAWVLGIPRRQIFLSVVLPQALRAVWPAIINNLIQLLLGTSLLSAIALPELTGTATVINARTLLYVQTFTIVAAIYLLLSNLFSWVGNQVGRHMFNPPLMSPVKKPTGNLLKLKRINPFKRGAAL</sequence>
<dbReference type="GO" id="GO:0006865">
    <property type="term" value="P:amino acid transport"/>
    <property type="evidence" value="ECO:0007669"/>
    <property type="project" value="UniProtKB-KW"/>
</dbReference>
<keyword evidence="4" id="KW-1003">Cell membrane</keyword>
<name>A0A1B7L8U8_9ENTR</name>
<keyword evidence="6 10" id="KW-0812">Transmembrane</keyword>
<dbReference type="PANTHER" id="PTHR30614:SF35">
    <property type="entry name" value="ABC TRANSPORTER PERMEASE PROTEIN"/>
    <property type="match status" value="1"/>
</dbReference>
<dbReference type="RefSeq" id="WP_064594633.1">
    <property type="nucleotide sequence ID" value="NZ_JBDJAE010000024.1"/>
</dbReference>
<dbReference type="GO" id="GO:0022857">
    <property type="term" value="F:transmembrane transporter activity"/>
    <property type="evidence" value="ECO:0007669"/>
    <property type="project" value="InterPro"/>
</dbReference>
<dbReference type="PANTHER" id="PTHR30614">
    <property type="entry name" value="MEMBRANE COMPONENT OF AMINO ACID ABC TRANSPORTER"/>
    <property type="match status" value="1"/>
</dbReference>
<dbReference type="NCBIfam" id="TIGR01726">
    <property type="entry name" value="HEQRo_perm_3TM"/>
    <property type="match status" value="1"/>
</dbReference>
<accession>A0A1B7L8U8</accession>
<dbReference type="Gene3D" id="1.10.3720.10">
    <property type="entry name" value="MetI-like"/>
    <property type="match status" value="1"/>
</dbReference>
<keyword evidence="13" id="KW-1185">Reference proteome</keyword>
<dbReference type="GO" id="GO:0043190">
    <property type="term" value="C:ATP-binding cassette (ABC) transporter complex"/>
    <property type="evidence" value="ECO:0007669"/>
    <property type="project" value="InterPro"/>
</dbReference>
<dbReference type="STRING" id="1691903.A9B99_03455"/>
<dbReference type="CDD" id="cd06261">
    <property type="entry name" value="TM_PBP2"/>
    <property type="match status" value="1"/>
</dbReference>
<keyword evidence="8 10" id="KW-1133">Transmembrane helix</keyword>
<evidence type="ECO:0000313" key="13">
    <source>
        <dbReference type="Proteomes" id="UP000078225"/>
    </source>
</evidence>
<dbReference type="Proteomes" id="UP000078225">
    <property type="component" value="Unassembled WGS sequence"/>
</dbReference>
<comment type="caution">
    <text evidence="12">The sequence shown here is derived from an EMBL/GenBank/DDBJ whole genome shotgun (WGS) entry which is preliminary data.</text>
</comment>
<evidence type="ECO:0000256" key="5">
    <source>
        <dbReference type="ARBA" id="ARBA00022519"/>
    </source>
</evidence>
<keyword evidence="3 10" id="KW-0813">Transport</keyword>
<evidence type="ECO:0000256" key="3">
    <source>
        <dbReference type="ARBA" id="ARBA00022448"/>
    </source>
</evidence>
<comment type="subcellular location">
    <subcellularLocation>
        <location evidence="1">Cell inner membrane</location>
        <topology evidence="1">Multi-pass membrane protein</topology>
    </subcellularLocation>
    <subcellularLocation>
        <location evidence="10">Cell membrane</location>
        <topology evidence="10">Multi-pass membrane protein</topology>
    </subcellularLocation>
</comment>
<dbReference type="InterPro" id="IPR043429">
    <property type="entry name" value="ArtM/GltK/GlnP/TcyL/YhdX-like"/>
</dbReference>
<dbReference type="SUPFAM" id="SSF161098">
    <property type="entry name" value="MetI-like"/>
    <property type="match status" value="1"/>
</dbReference>
<dbReference type="PROSITE" id="PS50928">
    <property type="entry name" value="ABC_TM1"/>
    <property type="match status" value="1"/>
</dbReference>
<feature type="transmembrane region" description="Helical" evidence="10">
    <location>
        <begin position="71"/>
        <end position="97"/>
    </location>
</feature>
<dbReference type="InterPro" id="IPR010065">
    <property type="entry name" value="AA_ABC_transptr_permease_3TM"/>
</dbReference>
<dbReference type="EMBL" id="LYRP01000001">
    <property type="protein sequence ID" value="OAT78772.1"/>
    <property type="molecule type" value="Genomic_DNA"/>
</dbReference>
<protein>
    <recommendedName>
        <fullName evidence="11">ABC transmembrane type-1 domain-containing protein</fullName>
    </recommendedName>
</protein>
<evidence type="ECO:0000259" key="11">
    <source>
        <dbReference type="PROSITE" id="PS50928"/>
    </source>
</evidence>
<keyword evidence="7" id="KW-0029">Amino-acid transport</keyword>
<feature type="domain" description="ABC transmembrane type-1" evidence="11">
    <location>
        <begin position="19"/>
        <end position="204"/>
    </location>
</feature>
<dbReference type="AlphaFoldDB" id="A0A1B7L8U8"/>
<feature type="transmembrane region" description="Helical" evidence="10">
    <location>
        <begin position="144"/>
        <end position="171"/>
    </location>
</feature>
<evidence type="ECO:0000256" key="1">
    <source>
        <dbReference type="ARBA" id="ARBA00004429"/>
    </source>
</evidence>
<dbReference type="InterPro" id="IPR035906">
    <property type="entry name" value="MetI-like_sf"/>
</dbReference>
<dbReference type="OrthoDB" id="7341446at2"/>
<evidence type="ECO:0000256" key="9">
    <source>
        <dbReference type="ARBA" id="ARBA00023136"/>
    </source>
</evidence>
<proteinExistence type="inferred from homology"/>
<keyword evidence="5" id="KW-0997">Cell inner membrane</keyword>
<evidence type="ECO:0000256" key="2">
    <source>
        <dbReference type="ARBA" id="ARBA00010072"/>
    </source>
</evidence>
<gene>
    <name evidence="12" type="ORF">A9B99_03455</name>
</gene>
<dbReference type="Pfam" id="PF00528">
    <property type="entry name" value="BPD_transp_1"/>
    <property type="match status" value="1"/>
</dbReference>
<organism evidence="12 13">
    <name type="scientific">Mangrovibacter phragmitis</name>
    <dbReference type="NCBI Taxonomy" id="1691903"/>
    <lineage>
        <taxon>Bacteria</taxon>
        <taxon>Pseudomonadati</taxon>
        <taxon>Pseudomonadota</taxon>
        <taxon>Gammaproteobacteria</taxon>
        <taxon>Enterobacterales</taxon>
        <taxon>Enterobacteriaceae</taxon>
        <taxon>Mangrovibacter</taxon>
    </lineage>
</organism>
<reference evidence="13" key="1">
    <citation type="submission" date="2016-05" db="EMBL/GenBank/DDBJ databases">
        <authorList>
            <person name="Behera P."/>
            <person name="Vaishampayan P."/>
            <person name="Singh N."/>
            <person name="Raina V."/>
            <person name="Suar M."/>
            <person name="Pattnaik A."/>
            <person name="Rastogi G."/>
        </authorList>
    </citation>
    <scope>NUCLEOTIDE SEQUENCE [LARGE SCALE GENOMIC DNA]</scope>
    <source>
        <strain evidence="13">MP23</strain>
    </source>
</reference>
<dbReference type="InterPro" id="IPR000515">
    <property type="entry name" value="MetI-like"/>
</dbReference>
<evidence type="ECO:0000256" key="8">
    <source>
        <dbReference type="ARBA" id="ARBA00022989"/>
    </source>
</evidence>
<feature type="transmembrane region" description="Helical" evidence="10">
    <location>
        <begin position="183"/>
        <end position="206"/>
    </location>
</feature>
<keyword evidence="9 10" id="KW-0472">Membrane</keyword>
<comment type="similarity">
    <text evidence="2">Belongs to the binding-protein-dependent transport system permease family. HisMQ subfamily.</text>
</comment>
<evidence type="ECO:0000256" key="6">
    <source>
        <dbReference type="ARBA" id="ARBA00022692"/>
    </source>
</evidence>
<feature type="transmembrane region" description="Helical" evidence="10">
    <location>
        <begin position="20"/>
        <end position="43"/>
    </location>
</feature>
<evidence type="ECO:0000256" key="10">
    <source>
        <dbReference type="RuleBase" id="RU363032"/>
    </source>
</evidence>
<evidence type="ECO:0000256" key="4">
    <source>
        <dbReference type="ARBA" id="ARBA00022475"/>
    </source>
</evidence>
<evidence type="ECO:0000313" key="12">
    <source>
        <dbReference type="EMBL" id="OAT78772.1"/>
    </source>
</evidence>
<evidence type="ECO:0000256" key="7">
    <source>
        <dbReference type="ARBA" id="ARBA00022970"/>
    </source>
</evidence>